<proteinExistence type="predicted"/>
<feature type="compositionally biased region" description="Polar residues" evidence="1">
    <location>
        <begin position="588"/>
        <end position="600"/>
    </location>
</feature>
<feature type="compositionally biased region" description="Low complexity" evidence="1">
    <location>
        <begin position="861"/>
        <end position="877"/>
    </location>
</feature>
<feature type="compositionally biased region" description="Polar residues" evidence="1">
    <location>
        <begin position="14"/>
        <end position="28"/>
    </location>
</feature>
<dbReference type="OrthoDB" id="3779124at2759"/>
<feature type="region of interest" description="Disordered" evidence="1">
    <location>
        <begin position="779"/>
        <end position="960"/>
    </location>
</feature>
<feature type="region of interest" description="Disordered" evidence="1">
    <location>
        <begin position="669"/>
        <end position="704"/>
    </location>
</feature>
<name>A0A8E2JVM6_9PEZI</name>
<evidence type="ECO:0000313" key="2">
    <source>
        <dbReference type="EMBL" id="OCL10879.1"/>
    </source>
</evidence>
<accession>A0A8E2JVM6</accession>
<reference evidence="2 3" key="1">
    <citation type="journal article" date="2016" name="Nat. Commun.">
        <title>Ectomycorrhizal ecology is imprinted in the genome of the dominant symbiotic fungus Cenococcum geophilum.</title>
        <authorList>
            <consortium name="DOE Joint Genome Institute"/>
            <person name="Peter M."/>
            <person name="Kohler A."/>
            <person name="Ohm R.A."/>
            <person name="Kuo A."/>
            <person name="Krutzmann J."/>
            <person name="Morin E."/>
            <person name="Arend M."/>
            <person name="Barry K.W."/>
            <person name="Binder M."/>
            <person name="Choi C."/>
            <person name="Clum A."/>
            <person name="Copeland A."/>
            <person name="Grisel N."/>
            <person name="Haridas S."/>
            <person name="Kipfer T."/>
            <person name="LaButti K."/>
            <person name="Lindquist E."/>
            <person name="Lipzen A."/>
            <person name="Maire R."/>
            <person name="Meier B."/>
            <person name="Mihaltcheva S."/>
            <person name="Molinier V."/>
            <person name="Murat C."/>
            <person name="Poggeler S."/>
            <person name="Quandt C.A."/>
            <person name="Sperisen C."/>
            <person name="Tritt A."/>
            <person name="Tisserant E."/>
            <person name="Crous P.W."/>
            <person name="Henrissat B."/>
            <person name="Nehls U."/>
            <person name="Egli S."/>
            <person name="Spatafora J.W."/>
            <person name="Grigoriev I.V."/>
            <person name="Martin F.M."/>
        </authorList>
    </citation>
    <scope>NUCLEOTIDE SEQUENCE [LARGE SCALE GENOMIC DNA]</scope>
    <source>
        <strain evidence="2 3">CBS 207.34</strain>
    </source>
</reference>
<feature type="region of interest" description="Disordered" evidence="1">
    <location>
        <begin position="1"/>
        <end position="28"/>
    </location>
</feature>
<dbReference type="EMBL" id="KV749144">
    <property type="protein sequence ID" value="OCL10879.1"/>
    <property type="molecule type" value="Genomic_DNA"/>
</dbReference>
<feature type="compositionally biased region" description="Polar residues" evidence="1">
    <location>
        <begin position="546"/>
        <end position="561"/>
    </location>
</feature>
<feature type="region of interest" description="Disordered" evidence="1">
    <location>
        <begin position="544"/>
        <end position="622"/>
    </location>
</feature>
<gene>
    <name evidence="2" type="ORF">AOQ84DRAFT_206455</name>
</gene>
<evidence type="ECO:0000313" key="3">
    <source>
        <dbReference type="Proteomes" id="UP000250140"/>
    </source>
</evidence>
<organism evidence="2 3">
    <name type="scientific">Glonium stellatum</name>
    <dbReference type="NCBI Taxonomy" id="574774"/>
    <lineage>
        <taxon>Eukaryota</taxon>
        <taxon>Fungi</taxon>
        <taxon>Dikarya</taxon>
        <taxon>Ascomycota</taxon>
        <taxon>Pezizomycotina</taxon>
        <taxon>Dothideomycetes</taxon>
        <taxon>Pleosporomycetidae</taxon>
        <taxon>Gloniales</taxon>
        <taxon>Gloniaceae</taxon>
        <taxon>Glonium</taxon>
    </lineage>
</organism>
<feature type="compositionally biased region" description="Low complexity" evidence="1">
    <location>
        <begin position="790"/>
        <end position="805"/>
    </location>
</feature>
<protein>
    <submittedName>
        <fullName evidence="2">Uncharacterized protein</fullName>
    </submittedName>
</protein>
<keyword evidence="3" id="KW-1185">Reference proteome</keyword>
<dbReference type="Proteomes" id="UP000250140">
    <property type="component" value="Unassembled WGS sequence"/>
</dbReference>
<feature type="compositionally biased region" description="Basic residues" evidence="1">
    <location>
        <begin position="905"/>
        <end position="916"/>
    </location>
</feature>
<sequence>MHARRAVGGHTAPSGISFQRSSGKDMNSLRDSQTTLIHHEAMPNERLRQAIIFLTDRDVNSDAQFEDRLNLIEEHILTKYPAEGFTFDPQLYNQVKAMVEHHKRTVTTSGDEDSLVAGRDVLLDGGENEPSAGKELDTLQRAIDHLPGAPIFSAPSARALAKCFIKDYNSRKEVNPAKALVMLKSDSCNATTINRKSTTLPTLQLINEYLELSFFAKHEINVGRQQALERERLMTEHLASSGLSRDHWAKLSEKVQKEDEQREALANIRRFVRLADLLYNRFYSLGIAELVPAWLLDLEYETPEAIALEPDFYNYVADTDPTEIVPKRVVNILSDASLRRKMTTIETCDKIKNSARFDGGPSAFKRGSLGQTDDVSFLSNKEFESFETAIQMGSGVITNLISILSDIGVADRSGPRDVRLTRKELPPSAADRVIYLRNMNEELPPPVILDKLVFRATVEYADILRRYGPQIEGMILKPQATILSQGCKLPEDTLSFLPPPPTETNLVREVEPYDGKGKLKRAATEKQRKQIAEMLLGISKDLEQSGLGNTTKEVSATNSPQRGYGGITSRTSPEAPPGQSPRRFTTLEPYTNLHTSTSPRTAKPRTHREGKRDVGPRVKTWQYGGPSEVEIWHADMPPFLPFGETIHIARWESQQIELDLARGLQGVNDANKSPATTPSSPVANASSLSTSKSKGKQKATEVAPYKRENLRKLPYYESGTRFKLPEPFPQLDALDEKLDIFNLDNALHKIYTYTEKDKKRGCVPKKHLPRLTRISTITSPTIDRKGKGKATTADLDLAPDADVLTIPDEESDPDHHSPAGFYPTPEPPRRSSRSPPADRGPSRQFGTIDPEAYRRIRAEQPGARRPGRPASASAPRAAKARPGPRHVEATRGRAPSVSPTPSVPRARRTVRARSSKKSAPLGETAPLSPPVAARTRSGVRRRAEAETGAGGGRSASRSVA</sequence>
<evidence type="ECO:0000256" key="1">
    <source>
        <dbReference type="SAM" id="MobiDB-lite"/>
    </source>
</evidence>
<feature type="compositionally biased region" description="Low complexity" evidence="1">
    <location>
        <begin position="833"/>
        <end position="843"/>
    </location>
</feature>
<dbReference type="AlphaFoldDB" id="A0A8E2JVM6"/>
<feature type="compositionally biased region" description="Polar residues" evidence="1">
    <location>
        <begin position="669"/>
        <end position="692"/>
    </location>
</feature>